<keyword evidence="2" id="KW-0732">Signal</keyword>
<organism evidence="3 4">
    <name type="scientific">Cuscuta campestris</name>
    <dbReference type="NCBI Taxonomy" id="132261"/>
    <lineage>
        <taxon>Eukaryota</taxon>
        <taxon>Viridiplantae</taxon>
        <taxon>Streptophyta</taxon>
        <taxon>Embryophyta</taxon>
        <taxon>Tracheophyta</taxon>
        <taxon>Spermatophyta</taxon>
        <taxon>Magnoliopsida</taxon>
        <taxon>eudicotyledons</taxon>
        <taxon>Gunneridae</taxon>
        <taxon>Pentapetalae</taxon>
        <taxon>asterids</taxon>
        <taxon>lamiids</taxon>
        <taxon>Solanales</taxon>
        <taxon>Convolvulaceae</taxon>
        <taxon>Cuscuteae</taxon>
        <taxon>Cuscuta</taxon>
        <taxon>Cuscuta subgen. Grammica</taxon>
        <taxon>Cuscuta sect. Cleistogrammica</taxon>
    </lineage>
</organism>
<accession>A0A484K7V3</accession>
<dbReference type="AlphaFoldDB" id="A0A484K7V3"/>
<dbReference type="EMBL" id="OOIL02000001">
    <property type="protein sequence ID" value="VFQ58252.1"/>
    <property type="molecule type" value="Genomic_DNA"/>
</dbReference>
<feature type="region of interest" description="Disordered" evidence="1">
    <location>
        <begin position="80"/>
        <end position="101"/>
    </location>
</feature>
<feature type="chain" id="PRO_5019786486" evidence="2">
    <location>
        <begin position="20"/>
        <end position="197"/>
    </location>
</feature>
<proteinExistence type="predicted"/>
<gene>
    <name evidence="3" type="ORF">CCAM_LOCUS28</name>
</gene>
<sequence length="197" mass="21068">MAFHFLLATVQFSWQLGNGDSNTRRRLDAGQTRRLFPCDGDGSSTRRRLLLPLLLHAAVGRQTVAAICTGQRRLDEGRLRRFADDSEQPAQASHPLLNQRRREIDDGSGDLAATPARVTAAAAPSLAAVPLEPATATRFGWRRSGSARLMGAAVSLKGLTSCCGSASWGSPGRWCSGGSGPHSGSCCCTQFFSKKPR</sequence>
<evidence type="ECO:0000313" key="4">
    <source>
        <dbReference type="Proteomes" id="UP000595140"/>
    </source>
</evidence>
<name>A0A484K7V3_9ASTE</name>
<dbReference type="Proteomes" id="UP000595140">
    <property type="component" value="Unassembled WGS sequence"/>
</dbReference>
<protein>
    <submittedName>
        <fullName evidence="3">Uncharacterized protein</fullName>
    </submittedName>
</protein>
<feature type="signal peptide" evidence="2">
    <location>
        <begin position="1"/>
        <end position="19"/>
    </location>
</feature>
<reference evidence="3 4" key="1">
    <citation type="submission" date="2018-04" db="EMBL/GenBank/DDBJ databases">
        <authorList>
            <person name="Vogel A."/>
        </authorList>
    </citation>
    <scope>NUCLEOTIDE SEQUENCE [LARGE SCALE GENOMIC DNA]</scope>
</reference>
<evidence type="ECO:0000313" key="3">
    <source>
        <dbReference type="EMBL" id="VFQ58252.1"/>
    </source>
</evidence>
<evidence type="ECO:0000256" key="2">
    <source>
        <dbReference type="SAM" id="SignalP"/>
    </source>
</evidence>
<evidence type="ECO:0000256" key="1">
    <source>
        <dbReference type="SAM" id="MobiDB-lite"/>
    </source>
</evidence>
<keyword evidence="4" id="KW-1185">Reference proteome</keyword>